<feature type="compositionally biased region" description="Low complexity" evidence="1">
    <location>
        <begin position="1"/>
        <end position="14"/>
    </location>
</feature>
<evidence type="ECO:0000256" key="1">
    <source>
        <dbReference type="SAM" id="MobiDB-lite"/>
    </source>
</evidence>
<dbReference type="AlphaFoldDB" id="A0AAV5V917"/>
<feature type="non-terminal residue" evidence="2">
    <location>
        <position position="1"/>
    </location>
</feature>
<comment type="caution">
    <text evidence="2">The sequence shown here is derived from an EMBL/GenBank/DDBJ whole genome shotgun (WGS) entry which is preliminary data.</text>
</comment>
<dbReference type="EMBL" id="BTSY01000002">
    <property type="protein sequence ID" value="GMT16115.1"/>
    <property type="molecule type" value="Genomic_DNA"/>
</dbReference>
<evidence type="ECO:0000313" key="2">
    <source>
        <dbReference type="EMBL" id="GMT16115.1"/>
    </source>
</evidence>
<dbReference type="Proteomes" id="UP001432322">
    <property type="component" value="Unassembled WGS sequence"/>
</dbReference>
<keyword evidence="3" id="KW-1185">Reference proteome</keyword>
<organism evidence="2 3">
    <name type="scientific">Pristionchus fissidentatus</name>
    <dbReference type="NCBI Taxonomy" id="1538716"/>
    <lineage>
        <taxon>Eukaryota</taxon>
        <taxon>Metazoa</taxon>
        <taxon>Ecdysozoa</taxon>
        <taxon>Nematoda</taxon>
        <taxon>Chromadorea</taxon>
        <taxon>Rhabditida</taxon>
        <taxon>Rhabditina</taxon>
        <taxon>Diplogasteromorpha</taxon>
        <taxon>Diplogasteroidea</taxon>
        <taxon>Neodiplogasteridae</taxon>
        <taxon>Pristionchus</taxon>
    </lineage>
</organism>
<sequence>NTPPSTTIATTTPSNHEKRKSRLHLNKHFRGEGCEVFYRVHSPESLVPEEHSVIAPVTYESGHCSHHCKTDRDSGKWVCCLPTEKEPVVSHIVVSHDWRVRIRTVENATTVSCGYL</sequence>
<proteinExistence type="predicted"/>
<feature type="region of interest" description="Disordered" evidence="1">
    <location>
        <begin position="1"/>
        <end position="21"/>
    </location>
</feature>
<protein>
    <submittedName>
        <fullName evidence="2">Uncharacterized protein</fullName>
    </submittedName>
</protein>
<dbReference type="InterPro" id="IPR029034">
    <property type="entry name" value="Cystine-knot_cytokine"/>
</dbReference>
<gene>
    <name evidence="2" type="ORF">PFISCL1PPCAC_7412</name>
</gene>
<name>A0AAV5V917_9BILA</name>
<accession>A0AAV5V917</accession>
<dbReference type="Gene3D" id="2.10.90.10">
    <property type="entry name" value="Cystine-knot cytokines"/>
    <property type="match status" value="1"/>
</dbReference>
<evidence type="ECO:0000313" key="3">
    <source>
        <dbReference type="Proteomes" id="UP001432322"/>
    </source>
</evidence>
<reference evidence="2" key="1">
    <citation type="submission" date="2023-10" db="EMBL/GenBank/DDBJ databases">
        <title>Genome assembly of Pristionchus species.</title>
        <authorList>
            <person name="Yoshida K."/>
            <person name="Sommer R.J."/>
        </authorList>
    </citation>
    <scope>NUCLEOTIDE SEQUENCE</scope>
    <source>
        <strain evidence="2">RS5133</strain>
    </source>
</reference>
<dbReference type="SUPFAM" id="SSF57501">
    <property type="entry name" value="Cystine-knot cytokines"/>
    <property type="match status" value="1"/>
</dbReference>